<dbReference type="EMBL" id="KN832574">
    <property type="protein sequence ID" value="KII83821.1"/>
    <property type="molecule type" value="Genomic_DNA"/>
</dbReference>
<accession>A0A0C9SKJ0</accession>
<dbReference type="HOGENOM" id="CLU_2997469_0_0_1"/>
<dbReference type="Proteomes" id="UP000053263">
    <property type="component" value="Unassembled WGS sequence"/>
</dbReference>
<feature type="compositionally biased region" description="Polar residues" evidence="1">
    <location>
        <begin position="15"/>
        <end position="30"/>
    </location>
</feature>
<dbReference type="GO" id="GO:0016020">
    <property type="term" value="C:membrane"/>
    <property type="evidence" value="ECO:0007669"/>
    <property type="project" value="InterPro"/>
</dbReference>
<dbReference type="GO" id="GO:0000772">
    <property type="term" value="F:mating pheromone activity"/>
    <property type="evidence" value="ECO:0007669"/>
    <property type="project" value="InterPro"/>
</dbReference>
<feature type="region of interest" description="Disordered" evidence="1">
    <location>
        <begin position="15"/>
        <end position="57"/>
    </location>
</feature>
<dbReference type="InterPro" id="IPR012597">
    <property type="entry name" value="Pheromone"/>
</dbReference>
<protein>
    <recommendedName>
        <fullName evidence="4">Pheromone</fullName>
    </recommendedName>
</protein>
<keyword evidence="3" id="KW-1185">Reference proteome</keyword>
<sequence length="57" mass="5868">MDSFASLESFIASNASPESIPTTAQATSTPDDFEESSLADQEYGSGNGGSGWFCVVA</sequence>
<proteinExistence type="predicted"/>
<evidence type="ECO:0000256" key="1">
    <source>
        <dbReference type="SAM" id="MobiDB-lite"/>
    </source>
</evidence>
<evidence type="ECO:0000313" key="3">
    <source>
        <dbReference type="Proteomes" id="UP000053263"/>
    </source>
</evidence>
<organism evidence="2 3">
    <name type="scientific">Plicaturopsis crispa FD-325 SS-3</name>
    <dbReference type="NCBI Taxonomy" id="944288"/>
    <lineage>
        <taxon>Eukaryota</taxon>
        <taxon>Fungi</taxon>
        <taxon>Dikarya</taxon>
        <taxon>Basidiomycota</taxon>
        <taxon>Agaricomycotina</taxon>
        <taxon>Agaricomycetes</taxon>
        <taxon>Agaricomycetidae</taxon>
        <taxon>Amylocorticiales</taxon>
        <taxon>Amylocorticiaceae</taxon>
        <taxon>Plicatura</taxon>
        <taxon>Plicaturopsis crispa</taxon>
    </lineage>
</organism>
<evidence type="ECO:0008006" key="4">
    <source>
        <dbReference type="Google" id="ProtNLM"/>
    </source>
</evidence>
<gene>
    <name evidence="2" type="ORF">PLICRDRAFT_47011</name>
</gene>
<dbReference type="AlphaFoldDB" id="A0A0C9SKJ0"/>
<evidence type="ECO:0000313" key="2">
    <source>
        <dbReference type="EMBL" id="KII83821.1"/>
    </source>
</evidence>
<name>A0A0C9SKJ0_PLICR</name>
<dbReference type="Pfam" id="PF08015">
    <property type="entry name" value="Pheromone"/>
    <property type="match status" value="1"/>
</dbReference>
<reference evidence="2 3" key="1">
    <citation type="submission" date="2014-06" db="EMBL/GenBank/DDBJ databases">
        <title>Evolutionary Origins and Diversification of the Mycorrhizal Mutualists.</title>
        <authorList>
            <consortium name="DOE Joint Genome Institute"/>
            <consortium name="Mycorrhizal Genomics Consortium"/>
            <person name="Kohler A."/>
            <person name="Kuo A."/>
            <person name="Nagy L.G."/>
            <person name="Floudas D."/>
            <person name="Copeland A."/>
            <person name="Barry K.W."/>
            <person name="Cichocki N."/>
            <person name="Veneault-Fourrey C."/>
            <person name="LaButti K."/>
            <person name="Lindquist E.A."/>
            <person name="Lipzen A."/>
            <person name="Lundell T."/>
            <person name="Morin E."/>
            <person name="Murat C."/>
            <person name="Riley R."/>
            <person name="Ohm R."/>
            <person name="Sun H."/>
            <person name="Tunlid A."/>
            <person name="Henrissat B."/>
            <person name="Grigoriev I.V."/>
            <person name="Hibbett D.S."/>
            <person name="Martin F."/>
        </authorList>
    </citation>
    <scope>NUCLEOTIDE SEQUENCE [LARGE SCALE GENOMIC DNA]</scope>
    <source>
        <strain evidence="2 3">FD-325 SS-3</strain>
    </source>
</reference>